<comment type="function">
    <text evidence="11 12">Phosphorylation of dTMP to form dTDP in both de novo and salvage pathways of dTTP synthesis.</text>
</comment>
<keyword evidence="4 12" id="KW-0808">Transferase</keyword>
<evidence type="ECO:0000256" key="1">
    <source>
        <dbReference type="ARBA" id="ARBA00009776"/>
    </source>
</evidence>
<dbReference type="InterPro" id="IPR027417">
    <property type="entry name" value="P-loop_NTPase"/>
</dbReference>
<keyword evidence="7 12" id="KW-0418">Kinase</keyword>
<evidence type="ECO:0000256" key="13">
    <source>
        <dbReference type="SAM" id="MobiDB-lite"/>
    </source>
</evidence>
<evidence type="ECO:0000256" key="4">
    <source>
        <dbReference type="ARBA" id="ARBA00022679"/>
    </source>
</evidence>
<evidence type="ECO:0000256" key="9">
    <source>
        <dbReference type="ARBA" id="ARBA00029962"/>
    </source>
</evidence>
<evidence type="ECO:0000256" key="7">
    <source>
        <dbReference type="ARBA" id="ARBA00022777"/>
    </source>
</evidence>
<dbReference type="CDD" id="cd01672">
    <property type="entry name" value="TMPK"/>
    <property type="match status" value="1"/>
</dbReference>
<dbReference type="EMBL" id="FZQA01000002">
    <property type="protein sequence ID" value="SNT72214.1"/>
    <property type="molecule type" value="Genomic_DNA"/>
</dbReference>
<dbReference type="GO" id="GO:0005829">
    <property type="term" value="C:cytosol"/>
    <property type="evidence" value="ECO:0007669"/>
    <property type="project" value="TreeGrafter"/>
</dbReference>
<dbReference type="RefSeq" id="WP_089411728.1">
    <property type="nucleotide sequence ID" value="NZ_FZQA01000002.1"/>
</dbReference>
<dbReference type="InterPro" id="IPR018095">
    <property type="entry name" value="Thymidylate_kin_CS"/>
</dbReference>
<dbReference type="Proteomes" id="UP000198346">
    <property type="component" value="Unassembled WGS sequence"/>
</dbReference>
<proteinExistence type="inferred from homology"/>
<dbReference type="GO" id="GO:0005524">
    <property type="term" value="F:ATP binding"/>
    <property type="evidence" value="ECO:0007669"/>
    <property type="project" value="UniProtKB-UniRule"/>
</dbReference>
<organism evidence="15 16">
    <name type="scientific">Amphiplicatus metriothermophilus</name>
    <dbReference type="NCBI Taxonomy" id="1519374"/>
    <lineage>
        <taxon>Bacteria</taxon>
        <taxon>Pseudomonadati</taxon>
        <taxon>Pseudomonadota</taxon>
        <taxon>Alphaproteobacteria</taxon>
        <taxon>Parvularculales</taxon>
        <taxon>Parvularculaceae</taxon>
        <taxon>Amphiplicatus</taxon>
    </lineage>
</organism>
<dbReference type="GO" id="GO:0006233">
    <property type="term" value="P:dTDP biosynthetic process"/>
    <property type="evidence" value="ECO:0007669"/>
    <property type="project" value="InterPro"/>
</dbReference>
<evidence type="ECO:0000256" key="8">
    <source>
        <dbReference type="ARBA" id="ARBA00022840"/>
    </source>
</evidence>
<dbReference type="InterPro" id="IPR018094">
    <property type="entry name" value="Thymidylate_kinase"/>
</dbReference>
<evidence type="ECO:0000256" key="12">
    <source>
        <dbReference type="HAMAP-Rule" id="MF_00165"/>
    </source>
</evidence>
<dbReference type="GO" id="GO:0006227">
    <property type="term" value="P:dUDP biosynthetic process"/>
    <property type="evidence" value="ECO:0007669"/>
    <property type="project" value="TreeGrafter"/>
</dbReference>
<comment type="catalytic activity">
    <reaction evidence="10 12">
        <text>dTMP + ATP = dTDP + ADP</text>
        <dbReference type="Rhea" id="RHEA:13517"/>
        <dbReference type="ChEBI" id="CHEBI:30616"/>
        <dbReference type="ChEBI" id="CHEBI:58369"/>
        <dbReference type="ChEBI" id="CHEBI:63528"/>
        <dbReference type="ChEBI" id="CHEBI:456216"/>
        <dbReference type="EC" id="2.7.4.9"/>
    </reaction>
</comment>
<dbReference type="AlphaFoldDB" id="A0A239PPI6"/>
<evidence type="ECO:0000256" key="5">
    <source>
        <dbReference type="ARBA" id="ARBA00022727"/>
    </source>
</evidence>
<evidence type="ECO:0000313" key="15">
    <source>
        <dbReference type="EMBL" id="SNT72214.1"/>
    </source>
</evidence>
<feature type="domain" description="Thymidylate kinase-like" evidence="14">
    <location>
        <begin position="15"/>
        <end position="204"/>
    </location>
</feature>
<feature type="binding site" evidence="12">
    <location>
        <begin position="17"/>
        <end position="24"/>
    </location>
    <ligand>
        <name>ATP</name>
        <dbReference type="ChEBI" id="CHEBI:30616"/>
    </ligand>
</feature>
<evidence type="ECO:0000256" key="11">
    <source>
        <dbReference type="ARBA" id="ARBA00057735"/>
    </source>
</evidence>
<gene>
    <name evidence="12" type="primary">tmk</name>
    <name evidence="15" type="ORF">SAMN06297382_1251</name>
</gene>
<evidence type="ECO:0000313" key="16">
    <source>
        <dbReference type="Proteomes" id="UP000198346"/>
    </source>
</evidence>
<protein>
    <recommendedName>
        <fullName evidence="3 12">Thymidylate kinase</fullName>
        <ecNumber evidence="2 12">2.7.4.9</ecNumber>
    </recommendedName>
    <alternativeName>
        <fullName evidence="9 12">dTMP kinase</fullName>
    </alternativeName>
</protein>
<dbReference type="PROSITE" id="PS01331">
    <property type="entry name" value="THYMIDYLATE_KINASE"/>
    <property type="match status" value="1"/>
</dbReference>
<name>A0A239PPI6_9PROT</name>
<sequence>MVGARQSQRGPFITFEGGDGTGKSTHIARLAAHLRAAGHEVAVTREPGGSPGAEAIRELLVSGATERWSALAEALLVFAARADHLEKVINPARARGAVVLCDRFVDSTMAYQGAAGGLGEEKVRALRDLVVGADGPDLTIVLDAPGARGLERAQARGGDNRFEAKGEAYQARVQEAFRRIAAREPERCVVVDSSGPVDDVAHRIRTIVKERLGLG</sequence>
<dbReference type="Gene3D" id="3.40.50.300">
    <property type="entry name" value="P-loop containing nucleotide triphosphate hydrolases"/>
    <property type="match status" value="1"/>
</dbReference>
<dbReference type="FunFam" id="3.40.50.300:FF:000225">
    <property type="entry name" value="Thymidylate kinase"/>
    <property type="match status" value="1"/>
</dbReference>
<reference evidence="15 16" key="1">
    <citation type="submission" date="2017-07" db="EMBL/GenBank/DDBJ databases">
        <authorList>
            <person name="Sun Z.S."/>
            <person name="Albrecht U."/>
            <person name="Echele G."/>
            <person name="Lee C.C."/>
        </authorList>
    </citation>
    <scope>NUCLEOTIDE SEQUENCE [LARGE SCALE GENOMIC DNA]</scope>
    <source>
        <strain evidence="15 16">CGMCC 1.12710</strain>
    </source>
</reference>
<keyword evidence="6 12" id="KW-0547">Nucleotide-binding</keyword>
<dbReference type="Pfam" id="PF02223">
    <property type="entry name" value="Thymidylate_kin"/>
    <property type="match status" value="1"/>
</dbReference>
<evidence type="ECO:0000259" key="14">
    <source>
        <dbReference type="Pfam" id="PF02223"/>
    </source>
</evidence>
<dbReference type="GO" id="GO:0004798">
    <property type="term" value="F:dTMP kinase activity"/>
    <property type="evidence" value="ECO:0007669"/>
    <property type="project" value="UniProtKB-UniRule"/>
</dbReference>
<dbReference type="SUPFAM" id="SSF52540">
    <property type="entry name" value="P-loop containing nucleoside triphosphate hydrolases"/>
    <property type="match status" value="1"/>
</dbReference>
<feature type="region of interest" description="Disordered" evidence="13">
    <location>
        <begin position="1"/>
        <end position="20"/>
    </location>
</feature>
<evidence type="ECO:0000256" key="3">
    <source>
        <dbReference type="ARBA" id="ARBA00017144"/>
    </source>
</evidence>
<comment type="similarity">
    <text evidence="1 12">Belongs to the thymidylate kinase family.</text>
</comment>
<dbReference type="HAMAP" id="MF_00165">
    <property type="entry name" value="Thymidylate_kinase"/>
    <property type="match status" value="1"/>
</dbReference>
<dbReference type="EC" id="2.7.4.9" evidence="2 12"/>
<dbReference type="GO" id="GO:0006235">
    <property type="term" value="P:dTTP biosynthetic process"/>
    <property type="evidence" value="ECO:0007669"/>
    <property type="project" value="UniProtKB-UniRule"/>
</dbReference>
<dbReference type="NCBIfam" id="TIGR00041">
    <property type="entry name" value="DTMP_kinase"/>
    <property type="match status" value="1"/>
</dbReference>
<evidence type="ECO:0000256" key="2">
    <source>
        <dbReference type="ARBA" id="ARBA00012980"/>
    </source>
</evidence>
<keyword evidence="16" id="KW-1185">Reference proteome</keyword>
<dbReference type="PANTHER" id="PTHR10344:SF4">
    <property type="entry name" value="UMP-CMP KINASE 2, MITOCHONDRIAL"/>
    <property type="match status" value="1"/>
</dbReference>
<keyword evidence="8 12" id="KW-0067">ATP-binding</keyword>
<dbReference type="InterPro" id="IPR039430">
    <property type="entry name" value="Thymidylate_kin-like_dom"/>
</dbReference>
<dbReference type="PANTHER" id="PTHR10344">
    <property type="entry name" value="THYMIDYLATE KINASE"/>
    <property type="match status" value="1"/>
</dbReference>
<evidence type="ECO:0000256" key="6">
    <source>
        <dbReference type="ARBA" id="ARBA00022741"/>
    </source>
</evidence>
<evidence type="ECO:0000256" key="10">
    <source>
        <dbReference type="ARBA" id="ARBA00048743"/>
    </source>
</evidence>
<dbReference type="OrthoDB" id="9774907at2"/>
<accession>A0A239PPI6</accession>
<keyword evidence="5 12" id="KW-0545">Nucleotide biosynthesis</keyword>